<keyword evidence="2" id="KW-1185">Reference proteome</keyword>
<comment type="caution">
    <text evidence="1">The sequence shown here is derived from an EMBL/GenBank/DDBJ whole genome shotgun (WGS) entry which is preliminary data.</text>
</comment>
<dbReference type="EMBL" id="JACMSC010000020">
    <property type="protein sequence ID" value="KAG6471924.1"/>
    <property type="molecule type" value="Genomic_DNA"/>
</dbReference>
<accession>A0A8J5CDK7</accession>
<reference evidence="1 2" key="1">
    <citation type="submission" date="2020-08" db="EMBL/GenBank/DDBJ databases">
        <title>Plant Genome Project.</title>
        <authorList>
            <person name="Zhang R.-G."/>
        </authorList>
    </citation>
    <scope>NUCLEOTIDE SEQUENCE [LARGE SCALE GENOMIC DNA]</scope>
    <source>
        <tissue evidence="1">Rhizome</tissue>
    </source>
</reference>
<sequence length="156" mass="16161">MLLAAVLRRIGKPQVSYVYLHSVRSLARQMKSSGVIPDTFALNLIIKAYCWALPKGVVGEGNELLQGDEIESTSAHDDYKHGGDLQPIARAAAKGGGRGDLAGGDVQGGAVGSGIRSAGGAPTEEGHHERKDALRLVGQPARGLPAVALIASSCLK</sequence>
<gene>
    <name evidence="1" type="ORF">ZIOFF_069377</name>
</gene>
<dbReference type="Proteomes" id="UP000734854">
    <property type="component" value="Unassembled WGS sequence"/>
</dbReference>
<evidence type="ECO:0000313" key="2">
    <source>
        <dbReference type="Proteomes" id="UP000734854"/>
    </source>
</evidence>
<evidence type="ECO:0000313" key="1">
    <source>
        <dbReference type="EMBL" id="KAG6471924.1"/>
    </source>
</evidence>
<protein>
    <submittedName>
        <fullName evidence="1">Uncharacterized protein</fullName>
    </submittedName>
</protein>
<organism evidence="1 2">
    <name type="scientific">Zingiber officinale</name>
    <name type="common">Ginger</name>
    <name type="synonym">Amomum zingiber</name>
    <dbReference type="NCBI Taxonomy" id="94328"/>
    <lineage>
        <taxon>Eukaryota</taxon>
        <taxon>Viridiplantae</taxon>
        <taxon>Streptophyta</taxon>
        <taxon>Embryophyta</taxon>
        <taxon>Tracheophyta</taxon>
        <taxon>Spermatophyta</taxon>
        <taxon>Magnoliopsida</taxon>
        <taxon>Liliopsida</taxon>
        <taxon>Zingiberales</taxon>
        <taxon>Zingiberaceae</taxon>
        <taxon>Zingiber</taxon>
    </lineage>
</organism>
<name>A0A8J5CDK7_ZINOF</name>
<proteinExistence type="predicted"/>
<dbReference type="AlphaFoldDB" id="A0A8J5CDK7"/>